<dbReference type="PROSITE" id="PS50920">
    <property type="entry name" value="SOLCAR"/>
    <property type="match status" value="3"/>
</dbReference>
<evidence type="ECO:0000256" key="8">
    <source>
        <dbReference type="PROSITE-ProRule" id="PRU00282"/>
    </source>
</evidence>
<dbReference type="GO" id="GO:0031966">
    <property type="term" value="C:mitochondrial membrane"/>
    <property type="evidence" value="ECO:0007669"/>
    <property type="project" value="UniProtKB-SubCell"/>
</dbReference>
<evidence type="ECO:0000313" key="12">
    <source>
        <dbReference type="Proteomes" id="UP000054270"/>
    </source>
</evidence>
<evidence type="ECO:0000256" key="5">
    <source>
        <dbReference type="ARBA" id="ARBA00022989"/>
    </source>
</evidence>
<organism evidence="11 12">
    <name type="scientific">Hypholoma sublateritium (strain FD-334 SS-4)</name>
    <dbReference type="NCBI Taxonomy" id="945553"/>
    <lineage>
        <taxon>Eukaryota</taxon>
        <taxon>Fungi</taxon>
        <taxon>Dikarya</taxon>
        <taxon>Basidiomycota</taxon>
        <taxon>Agaricomycotina</taxon>
        <taxon>Agaricomycetes</taxon>
        <taxon>Agaricomycetidae</taxon>
        <taxon>Agaricales</taxon>
        <taxon>Agaricineae</taxon>
        <taxon>Strophariaceae</taxon>
        <taxon>Hypholoma</taxon>
    </lineage>
</organism>
<keyword evidence="3 8" id="KW-0812">Transmembrane</keyword>
<dbReference type="InterPro" id="IPR023395">
    <property type="entry name" value="MCP_dom_sf"/>
</dbReference>
<keyword evidence="5" id="KW-1133">Transmembrane helix</keyword>
<dbReference type="InterPro" id="IPR018108">
    <property type="entry name" value="MCP_transmembrane"/>
</dbReference>
<dbReference type="InterPro" id="IPR002067">
    <property type="entry name" value="MCP"/>
</dbReference>
<comment type="similarity">
    <text evidence="9">Belongs to the mitochondrial carrier (TC 2.A.29) family.</text>
</comment>
<keyword evidence="4" id="KW-0677">Repeat</keyword>
<evidence type="ECO:0000313" key="11">
    <source>
        <dbReference type="EMBL" id="KJA27564.1"/>
    </source>
</evidence>
<gene>
    <name evidence="11" type="ORF">HYPSUDRAFT_34657</name>
</gene>
<proteinExistence type="inferred from homology"/>
<dbReference type="GO" id="GO:0055085">
    <property type="term" value="P:transmembrane transport"/>
    <property type="evidence" value="ECO:0007669"/>
    <property type="project" value="InterPro"/>
</dbReference>
<evidence type="ECO:0000256" key="1">
    <source>
        <dbReference type="ARBA" id="ARBA00004225"/>
    </source>
</evidence>
<protein>
    <recommendedName>
        <fullName evidence="13">Mitochondrial carrier</fullName>
    </recommendedName>
</protein>
<evidence type="ECO:0000256" key="9">
    <source>
        <dbReference type="RuleBase" id="RU000488"/>
    </source>
</evidence>
<evidence type="ECO:0000256" key="2">
    <source>
        <dbReference type="ARBA" id="ARBA00022448"/>
    </source>
</evidence>
<feature type="compositionally biased region" description="Low complexity" evidence="10">
    <location>
        <begin position="1"/>
        <end position="14"/>
    </location>
</feature>
<accession>A0A0D2P9F6</accession>
<dbReference type="Proteomes" id="UP000054270">
    <property type="component" value="Unassembled WGS sequence"/>
</dbReference>
<evidence type="ECO:0000256" key="7">
    <source>
        <dbReference type="ARBA" id="ARBA00023136"/>
    </source>
</evidence>
<dbReference type="SUPFAM" id="SSF103506">
    <property type="entry name" value="Mitochondrial carrier"/>
    <property type="match status" value="1"/>
</dbReference>
<feature type="repeat" description="Solcar" evidence="8">
    <location>
        <begin position="133"/>
        <end position="275"/>
    </location>
</feature>
<dbReference type="Pfam" id="PF00153">
    <property type="entry name" value="Mito_carr"/>
    <property type="match status" value="4"/>
</dbReference>
<keyword evidence="7 8" id="KW-0472">Membrane</keyword>
<evidence type="ECO:0000256" key="3">
    <source>
        <dbReference type="ARBA" id="ARBA00022692"/>
    </source>
</evidence>
<dbReference type="EMBL" id="KN817523">
    <property type="protein sequence ID" value="KJA27564.1"/>
    <property type="molecule type" value="Genomic_DNA"/>
</dbReference>
<comment type="subcellular location">
    <subcellularLocation>
        <location evidence="1">Mitochondrion membrane</location>
        <topology evidence="1">Multi-pass membrane protein</topology>
    </subcellularLocation>
</comment>
<sequence>MTSTEANSSTSTATPGPPSRAVTAQAHKSALSFISPEIASYFVAGGCAGAASRTVVSPLERLKIIQQVQPRGSNSQYKGVYRSLLRMWKEEGFQGFMRGNGINCLRIVPYSAVQFTTYEQLKKWFTKHGSKELDTPKRLVSGALAGITSVCSTYPLDLVRSRLSIATASVSLISEASTLKSAPASLSTIPIPHAKHALASAYHTSSALALSLNNAAGVTASVYTKSDLTIWGMTLKIVREEGGVKGLYRGLITTAVGVAPYVGINFAAYEFLRGIITPPGKSNVWRKLSCGALAGSISQTLTYPFDVLRRKMQVTGMQNGTIKYSGAIDALKSIIRVEGVAGLYRGIWPNLLKVAPSIATSFFTYELVKEFLIPP</sequence>
<dbReference type="OrthoDB" id="270584at2759"/>
<evidence type="ECO:0008006" key="13">
    <source>
        <dbReference type="Google" id="ProtNLM"/>
    </source>
</evidence>
<dbReference type="AlphaFoldDB" id="A0A0D2P9F6"/>
<dbReference type="PRINTS" id="PR00926">
    <property type="entry name" value="MITOCARRIER"/>
</dbReference>
<feature type="repeat" description="Solcar" evidence="8">
    <location>
        <begin position="36"/>
        <end position="124"/>
    </location>
</feature>
<evidence type="ECO:0000256" key="6">
    <source>
        <dbReference type="ARBA" id="ARBA00023128"/>
    </source>
</evidence>
<reference evidence="12" key="1">
    <citation type="submission" date="2014-04" db="EMBL/GenBank/DDBJ databases">
        <title>Evolutionary Origins and Diversification of the Mycorrhizal Mutualists.</title>
        <authorList>
            <consortium name="DOE Joint Genome Institute"/>
            <consortium name="Mycorrhizal Genomics Consortium"/>
            <person name="Kohler A."/>
            <person name="Kuo A."/>
            <person name="Nagy L.G."/>
            <person name="Floudas D."/>
            <person name="Copeland A."/>
            <person name="Barry K.W."/>
            <person name="Cichocki N."/>
            <person name="Veneault-Fourrey C."/>
            <person name="LaButti K."/>
            <person name="Lindquist E.A."/>
            <person name="Lipzen A."/>
            <person name="Lundell T."/>
            <person name="Morin E."/>
            <person name="Murat C."/>
            <person name="Riley R."/>
            <person name="Ohm R."/>
            <person name="Sun H."/>
            <person name="Tunlid A."/>
            <person name="Henrissat B."/>
            <person name="Grigoriev I.V."/>
            <person name="Hibbett D.S."/>
            <person name="Martin F."/>
        </authorList>
    </citation>
    <scope>NUCLEOTIDE SEQUENCE [LARGE SCALE GENOMIC DNA]</scope>
    <source>
        <strain evidence="12">FD-334 SS-4</strain>
    </source>
</reference>
<dbReference type="PANTHER" id="PTHR24089">
    <property type="entry name" value="SOLUTE CARRIER FAMILY 25"/>
    <property type="match status" value="1"/>
</dbReference>
<dbReference type="OMA" id="YKMSVPK"/>
<keyword evidence="6" id="KW-0496">Mitochondrion</keyword>
<name>A0A0D2P9F6_HYPSF</name>
<keyword evidence="12" id="KW-1185">Reference proteome</keyword>
<dbReference type="Gene3D" id="1.50.40.10">
    <property type="entry name" value="Mitochondrial carrier domain"/>
    <property type="match status" value="1"/>
</dbReference>
<feature type="region of interest" description="Disordered" evidence="10">
    <location>
        <begin position="1"/>
        <end position="21"/>
    </location>
</feature>
<keyword evidence="2 9" id="KW-0813">Transport</keyword>
<evidence type="ECO:0000256" key="10">
    <source>
        <dbReference type="SAM" id="MobiDB-lite"/>
    </source>
</evidence>
<evidence type="ECO:0000256" key="4">
    <source>
        <dbReference type="ARBA" id="ARBA00022737"/>
    </source>
</evidence>
<dbReference type="STRING" id="945553.A0A0D2P9F6"/>
<feature type="repeat" description="Solcar" evidence="8">
    <location>
        <begin position="282"/>
        <end position="371"/>
    </location>
</feature>